<comment type="caution">
    <text evidence="1">The sequence shown here is derived from an EMBL/GenBank/DDBJ whole genome shotgun (WGS) entry which is preliminary data.</text>
</comment>
<sequence>MRDPLLNNKPVVYDEKLVNQALEDSSSENVETSIEAINYLKSILCDINDMVILRHIVRTMTDSREIRVIDACLDAIFKVCHMRQEELVESSMFLVWDLELFQCTENGNHIDLEMFFLQLKKRHPKTLAEYILSKVLLSSRQIYDDEKFEYITTLCHIFDRNELIEHNLMEMTTNAFYQNIQFEKYKNLMFEKNMVDYLDLADKIITKPDCLLTSTIAVNDFQILAETVIIKANQFRERNQESNEKEKAVIDKYLKLLFPNRTLDAAERLHGARILSDVDMNKIKEQLNKLSSFHDNWFNSDVDAPQSSS</sequence>
<dbReference type="AlphaFoldDB" id="A0A9P1N9C4"/>
<organism evidence="1 2">
    <name type="scientific">Caenorhabditis angaria</name>
    <dbReference type="NCBI Taxonomy" id="860376"/>
    <lineage>
        <taxon>Eukaryota</taxon>
        <taxon>Metazoa</taxon>
        <taxon>Ecdysozoa</taxon>
        <taxon>Nematoda</taxon>
        <taxon>Chromadorea</taxon>
        <taxon>Rhabditida</taxon>
        <taxon>Rhabditina</taxon>
        <taxon>Rhabditomorpha</taxon>
        <taxon>Rhabditoidea</taxon>
        <taxon>Rhabditidae</taxon>
        <taxon>Peloderinae</taxon>
        <taxon>Caenorhabditis</taxon>
    </lineage>
</organism>
<dbReference type="Proteomes" id="UP001152747">
    <property type="component" value="Unassembled WGS sequence"/>
</dbReference>
<accession>A0A9P1N9C4</accession>
<keyword evidence="2" id="KW-1185">Reference proteome</keyword>
<dbReference type="EMBL" id="CANHGI010000006">
    <property type="protein sequence ID" value="CAI5454540.1"/>
    <property type="molecule type" value="Genomic_DNA"/>
</dbReference>
<reference evidence="1" key="1">
    <citation type="submission" date="2022-11" db="EMBL/GenBank/DDBJ databases">
        <authorList>
            <person name="Kikuchi T."/>
        </authorList>
    </citation>
    <scope>NUCLEOTIDE SEQUENCE</scope>
    <source>
        <strain evidence="1">PS1010</strain>
    </source>
</reference>
<name>A0A9P1N9C4_9PELO</name>
<proteinExistence type="predicted"/>
<protein>
    <submittedName>
        <fullName evidence="1">Uncharacterized protein</fullName>
    </submittedName>
</protein>
<evidence type="ECO:0000313" key="2">
    <source>
        <dbReference type="Proteomes" id="UP001152747"/>
    </source>
</evidence>
<evidence type="ECO:0000313" key="1">
    <source>
        <dbReference type="EMBL" id="CAI5454540.1"/>
    </source>
</evidence>
<gene>
    <name evidence="1" type="ORF">CAMP_LOCUS17177</name>
</gene>